<organism evidence="4 5">
    <name type="scientific">Spirosoma sordidisoli</name>
    <dbReference type="NCBI Taxonomy" id="2502893"/>
    <lineage>
        <taxon>Bacteria</taxon>
        <taxon>Pseudomonadati</taxon>
        <taxon>Bacteroidota</taxon>
        <taxon>Cytophagia</taxon>
        <taxon>Cytophagales</taxon>
        <taxon>Cytophagaceae</taxon>
        <taxon>Spirosoma</taxon>
    </lineage>
</organism>
<dbReference type="Proteomes" id="UP000290407">
    <property type="component" value="Unassembled WGS sequence"/>
</dbReference>
<gene>
    <name evidence="4" type="ORF">EQG79_02055</name>
</gene>
<dbReference type="Gene3D" id="3.55.50.30">
    <property type="match status" value="1"/>
</dbReference>
<dbReference type="AlphaFoldDB" id="A0A4Q2UNQ0"/>
<dbReference type="GO" id="GO:0016989">
    <property type="term" value="F:sigma factor antagonist activity"/>
    <property type="evidence" value="ECO:0007669"/>
    <property type="project" value="TreeGrafter"/>
</dbReference>
<keyword evidence="1" id="KW-0812">Transmembrane</keyword>
<dbReference type="PANTHER" id="PTHR30273:SF2">
    <property type="entry name" value="PROTEIN FECR"/>
    <property type="match status" value="1"/>
</dbReference>
<accession>A0A4Q2UNQ0</accession>
<dbReference type="InterPro" id="IPR032508">
    <property type="entry name" value="FecR_C"/>
</dbReference>
<dbReference type="RefSeq" id="WP_129599596.1">
    <property type="nucleotide sequence ID" value="NZ_SBLB01000001.1"/>
</dbReference>
<sequence length="333" mass="37762">MNQDINRELLFLYWSGLATPMQRKLIVEWLQESAHQETFYQWLTEWEDLYPQSLGDTDKAWVALSSRVDGEAAQSAPAETQSSRPLPVWRPLAGWWMMAASFVLIMGVSFLLRDTLFWNTYRTGSGQIATIQLADGSQATLNANSELRAPIYFLPFGDRSIQLTGEADFSVTHQKNHQRFIVKTPSNVDVVVLGTEFVIRSTGKQFRVALHTGKIALKQDTSRTDMPLMTLKPGDVASIDTGGALQLATRQPTRQLTTWRNRLFVFDHHSLGDVLTMLNDQFGETIKLENDSLANYQITGRFRAERAEDLLAVITEITGYRIVTRNNQKYLVN</sequence>
<proteinExistence type="predicted"/>
<evidence type="ECO:0000259" key="3">
    <source>
        <dbReference type="Pfam" id="PF16344"/>
    </source>
</evidence>
<keyword evidence="1" id="KW-0472">Membrane</keyword>
<dbReference type="PANTHER" id="PTHR30273">
    <property type="entry name" value="PERIPLASMIC SIGNAL SENSOR AND SIGMA FACTOR ACTIVATOR FECR-RELATED"/>
    <property type="match status" value="1"/>
</dbReference>
<dbReference type="InterPro" id="IPR012373">
    <property type="entry name" value="Ferrdict_sens_TM"/>
</dbReference>
<feature type="transmembrane region" description="Helical" evidence="1">
    <location>
        <begin position="93"/>
        <end position="112"/>
    </location>
</feature>
<protein>
    <submittedName>
        <fullName evidence="4">DUF4974 domain-containing protein</fullName>
    </submittedName>
</protein>
<feature type="domain" description="Protein FecR C-terminal" evidence="3">
    <location>
        <begin position="264"/>
        <end position="328"/>
    </location>
</feature>
<dbReference type="Pfam" id="PF16344">
    <property type="entry name" value="FecR_C"/>
    <property type="match status" value="1"/>
</dbReference>
<evidence type="ECO:0000259" key="2">
    <source>
        <dbReference type="Pfam" id="PF04773"/>
    </source>
</evidence>
<evidence type="ECO:0000313" key="5">
    <source>
        <dbReference type="Proteomes" id="UP000290407"/>
    </source>
</evidence>
<reference evidence="4 5" key="1">
    <citation type="submission" date="2019-01" db="EMBL/GenBank/DDBJ databases">
        <title>Spirosoma flava sp. nov., a propanil-degrading bacterium isolated from herbicide-contaminated soil.</title>
        <authorList>
            <person name="Zhang L."/>
            <person name="Jiang J.-D."/>
        </authorList>
    </citation>
    <scope>NUCLEOTIDE SEQUENCE [LARGE SCALE GENOMIC DNA]</scope>
    <source>
        <strain evidence="4 5">TY50</strain>
    </source>
</reference>
<evidence type="ECO:0000256" key="1">
    <source>
        <dbReference type="SAM" id="Phobius"/>
    </source>
</evidence>
<dbReference type="EMBL" id="SBLB01000001">
    <property type="protein sequence ID" value="RYC70956.1"/>
    <property type="molecule type" value="Genomic_DNA"/>
</dbReference>
<keyword evidence="5" id="KW-1185">Reference proteome</keyword>
<dbReference type="PIRSF" id="PIRSF018266">
    <property type="entry name" value="FecR"/>
    <property type="match status" value="1"/>
</dbReference>
<keyword evidence="1" id="KW-1133">Transmembrane helix</keyword>
<dbReference type="Gene3D" id="2.60.120.1440">
    <property type="match status" value="1"/>
</dbReference>
<name>A0A4Q2UNQ0_9BACT</name>
<comment type="caution">
    <text evidence="4">The sequence shown here is derived from an EMBL/GenBank/DDBJ whole genome shotgun (WGS) entry which is preliminary data.</text>
</comment>
<dbReference type="Pfam" id="PF04773">
    <property type="entry name" value="FecR"/>
    <property type="match status" value="1"/>
</dbReference>
<dbReference type="InterPro" id="IPR006860">
    <property type="entry name" value="FecR"/>
</dbReference>
<evidence type="ECO:0000313" key="4">
    <source>
        <dbReference type="EMBL" id="RYC70956.1"/>
    </source>
</evidence>
<feature type="domain" description="FecR protein" evidence="2">
    <location>
        <begin position="120"/>
        <end position="215"/>
    </location>
</feature>